<feature type="transmembrane region" description="Helical" evidence="4">
    <location>
        <begin position="12"/>
        <end position="36"/>
    </location>
</feature>
<dbReference type="CDD" id="cd06225">
    <property type="entry name" value="HAMP"/>
    <property type="match status" value="1"/>
</dbReference>
<feature type="domain" description="Methyl-accepting transducer" evidence="5">
    <location>
        <begin position="310"/>
        <end position="546"/>
    </location>
</feature>
<dbReference type="SMART" id="SM00283">
    <property type="entry name" value="MA"/>
    <property type="match status" value="1"/>
</dbReference>
<dbReference type="SUPFAM" id="SSF58104">
    <property type="entry name" value="Methyl-accepting chemotaxis protein (MCP) signaling domain"/>
    <property type="match status" value="1"/>
</dbReference>
<dbReference type="InterPro" id="IPR003660">
    <property type="entry name" value="HAMP_dom"/>
</dbReference>
<dbReference type="SMART" id="SM00304">
    <property type="entry name" value="HAMP"/>
    <property type="match status" value="1"/>
</dbReference>
<dbReference type="GO" id="GO:0016020">
    <property type="term" value="C:membrane"/>
    <property type="evidence" value="ECO:0007669"/>
    <property type="project" value="InterPro"/>
</dbReference>
<evidence type="ECO:0000256" key="4">
    <source>
        <dbReference type="SAM" id="Phobius"/>
    </source>
</evidence>
<dbReference type="GO" id="GO:0007165">
    <property type="term" value="P:signal transduction"/>
    <property type="evidence" value="ECO:0007669"/>
    <property type="project" value="UniProtKB-KW"/>
</dbReference>
<dbReference type="SUPFAM" id="SSF158472">
    <property type="entry name" value="HAMP domain-like"/>
    <property type="match status" value="1"/>
</dbReference>
<dbReference type="PROSITE" id="PS50885">
    <property type="entry name" value="HAMP"/>
    <property type="match status" value="1"/>
</dbReference>
<accession>A0A495DD30</accession>
<comment type="caution">
    <text evidence="7">The sequence shown here is derived from an EMBL/GenBank/DDBJ whole genome shotgun (WGS) entry which is preliminary data.</text>
</comment>
<gene>
    <name evidence="7" type="ORF">C7435_1401</name>
</gene>
<evidence type="ECO:0000256" key="3">
    <source>
        <dbReference type="PROSITE-ProRule" id="PRU00284"/>
    </source>
</evidence>
<evidence type="ECO:0000313" key="8">
    <source>
        <dbReference type="Proteomes" id="UP000273675"/>
    </source>
</evidence>
<sequence>MGKASSLFKLTIAQSFAVAPIAAIIALIAVAGLGAWSLQDGSASQQRAMREMNAALELTDLKSELQTINSEVLAVVTAQAAGNSIDVMAEFDAVSTRVDGLSARISQLQSSGADIAAGTDTFDSLVEQLALYRDALDFVGQMLELDFASSVAFLQPFDAVFAEISADLDGLAMEGASLARMDAEATQAAVRNSIIMFIGLTIGVGIALIALAVLFGRQISVSVRKIAAATEALADGDYSLDIGALERSDELGAVVESLRRFREKGLQAEELEKEQRAQAEANERRAAKLNDLAQAFDAEVMSMLGEVNEACSSMSAIAEQLSQAATEGSEQSGQMASSAAQASANVESVAAASEELTASIAEVTQQIQGSSDMASQADERAKSVRAVVDNLGAAAQEIGNVVQLINDISEQTNLLALNATIEAARAGEAGKGFAVVASEVKSLAAQTAKATDDIRDQIQAIQEAAASSSASIEDVTRAVGEISRSASAIAAAAEEQSASTREISSSVSHAATSARAVSDNVDVVSRSARQTGDASQDVLRAVRTVSERAEKLNSTVETFLTEVREAG</sequence>
<name>A0A495DD30_9PROT</name>
<dbReference type="EMBL" id="RBIM01000003">
    <property type="protein sequence ID" value="RKR00200.1"/>
    <property type="molecule type" value="Genomic_DNA"/>
</dbReference>
<dbReference type="InterPro" id="IPR004089">
    <property type="entry name" value="MCPsignal_dom"/>
</dbReference>
<dbReference type="PANTHER" id="PTHR32089">
    <property type="entry name" value="METHYL-ACCEPTING CHEMOTAXIS PROTEIN MCPB"/>
    <property type="match status" value="1"/>
</dbReference>
<keyword evidence="1 3" id="KW-0807">Transducer</keyword>
<evidence type="ECO:0000256" key="2">
    <source>
        <dbReference type="ARBA" id="ARBA00029447"/>
    </source>
</evidence>
<evidence type="ECO:0000259" key="5">
    <source>
        <dbReference type="PROSITE" id="PS50111"/>
    </source>
</evidence>
<dbReference type="Pfam" id="PF00672">
    <property type="entry name" value="HAMP"/>
    <property type="match status" value="1"/>
</dbReference>
<protein>
    <submittedName>
        <fullName evidence="7">Methyl-accepting chemotaxis sensory transducer</fullName>
    </submittedName>
</protein>
<proteinExistence type="inferred from homology"/>
<keyword evidence="4" id="KW-1133">Transmembrane helix</keyword>
<dbReference type="Gene3D" id="6.10.340.10">
    <property type="match status" value="1"/>
</dbReference>
<reference evidence="7 8" key="1">
    <citation type="submission" date="2018-10" db="EMBL/GenBank/DDBJ databases">
        <title>Genomic Encyclopedia of Type Strains, Phase IV (KMG-IV): sequencing the most valuable type-strain genomes for metagenomic binning, comparative biology and taxonomic classification.</title>
        <authorList>
            <person name="Goeker M."/>
        </authorList>
    </citation>
    <scope>NUCLEOTIDE SEQUENCE [LARGE SCALE GENOMIC DNA]</scope>
    <source>
        <strain evidence="7 8">DSM 4734</strain>
    </source>
</reference>
<keyword evidence="4" id="KW-0812">Transmembrane</keyword>
<comment type="similarity">
    <text evidence="2">Belongs to the methyl-accepting chemotaxis (MCP) protein family.</text>
</comment>
<dbReference type="PROSITE" id="PS50111">
    <property type="entry name" value="CHEMOTAXIS_TRANSDUC_2"/>
    <property type="match status" value="1"/>
</dbReference>
<keyword evidence="4" id="KW-0472">Membrane</keyword>
<dbReference type="PANTHER" id="PTHR32089:SF112">
    <property type="entry name" value="LYSOZYME-LIKE PROTEIN-RELATED"/>
    <property type="match status" value="1"/>
</dbReference>
<evidence type="ECO:0000313" key="7">
    <source>
        <dbReference type="EMBL" id="RKR00200.1"/>
    </source>
</evidence>
<feature type="domain" description="HAMP" evidence="6">
    <location>
        <begin position="217"/>
        <end position="270"/>
    </location>
</feature>
<dbReference type="Proteomes" id="UP000273675">
    <property type="component" value="Unassembled WGS sequence"/>
</dbReference>
<organism evidence="7 8">
    <name type="scientific">Maricaulis maris</name>
    <dbReference type="NCBI Taxonomy" id="74318"/>
    <lineage>
        <taxon>Bacteria</taxon>
        <taxon>Pseudomonadati</taxon>
        <taxon>Pseudomonadota</taxon>
        <taxon>Alphaproteobacteria</taxon>
        <taxon>Maricaulales</taxon>
        <taxon>Maricaulaceae</taxon>
        <taxon>Maricaulis</taxon>
    </lineage>
</organism>
<evidence type="ECO:0000256" key="1">
    <source>
        <dbReference type="ARBA" id="ARBA00023224"/>
    </source>
</evidence>
<dbReference type="Gene3D" id="1.10.287.950">
    <property type="entry name" value="Methyl-accepting chemotaxis protein"/>
    <property type="match status" value="1"/>
</dbReference>
<dbReference type="AlphaFoldDB" id="A0A495DD30"/>
<dbReference type="RefSeq" id="WP_170150373.1">
    <property type="nucleotide sequence ID" value="NZ_RBIM01000003.1"/>
</dbReference>
<dbReference type="Pfam" id="PF00015">
    <property type="entry name" value="MCPsignal"/>
    <property type="match status" value="1"/>
</dbReference>
<feature type="transmembrane region" description="Helical" evidence="4">
    <location>
        <begin position="194"/>
        <end position="215"/>
    </location>
</feature>
<evidence type="ECO:0000259" key="6">
    <source>
        <dbReference type="PROSITE" id="PS50885"/>
    </source>
</evidence>